<keyword evidence="5" id="KW-1185">Reference proteome</keyword>
<evidence type="ECO:0000313" key="5">
    <source>
        <dbReference type="Proteomes" id="UP000825381"/>
    </source>
</evidence>
<dbReference type="Pfam" id="PF18962">
    <property type="entry name" value="Por_Secre_tail"/>
    <property type="match status" value="1"/>
</dbReference>
<gene>
    <name evidence="4" type="ORF">K1I41_09155</name>
</gene>
<evidence type="ECO:0000256" key="2">
    <source>
        <dbReference type="SAM" id="SignalP"/>
    </source>
</evidence>
<dbReference type="Proteomes" id="UP000825381">
    <property type="component" value="Chromosome"/>
</dbReference>
<protein>
    <submittedName>
        <fullName evidence="4">T9SS type A sorting domain-containing protein</fullName>
    </submittedName>
</protein>
<organism evidence="4 5">
    <name type="scientific">Flavobacterium litorale</name>
    <dbReference type="NCBI Taxonomy" id="2856519"/>
    <lineage>
        <taxon>Bacteria</taxon>
        <taxon>Pseudomonadati</taxon>
        <taxon>Bacteroidota</taxon>
        <taxon>Flavobacteriia</taxon>
        <taxon>Flavobacteriales</taxon>
        <taxon>Flavobacteriaceae</taxon>
        <taxon>Flavobacterium</taxon>
    </lineage>
</organism>
<feature type="chain" id="PRO_5046602507" evidence="2">
    <location>
        <begin position="21"/>
        <end position="503"/>
    </location>
</feature>
<keyword evidence="1 2" id="KW-0732">Signal</keyword>
<feature type="signal peptide" evidence="2">
    <location>
        <begin position="1"/>
        <end position="20"/>
    </location>
</feature>
<dbReference type="InterPro" id="IPR026444">
    <property type="entry name" value="Secre_tail"/>
</dbReference>
<dbReference type="EMBL" id="CP080429">
    <property type="protein sequence ID" value="QYJ67710.1"/>
    <property type="molecule type" value="Genomic_DNA"/>
</dbReference>
<feature type="domain" description="Secretion system C-terminal sorting" evidence="3">
    <location>
        <begin position="430"/>
        <end position="501"/>
    </location>
</feature>
<proteinExistence type="predicted"/>
<name>A0ABX8V4E5_9FLAO</name>
<dbReference type="NCBIfam" id="TIGR04183">
    <property type="entry name" value="Por_Secre_tail"/>
    <property type="match status" value="1"/>
</dbReference>
<dbReference type="RefSeq" id="WP_220640055.1">
    <property type="nucleotide sequence ID" value="NZ_CP080429.1"/>
</dbReference>
<sequence length="503" mass="52236">MKKHLLIGALTLGSFLTANAQADCANAIAIAADGTQTAGAITGTYGNSCFGGTMNSQNPQGALQANWYSYTPAANGLLTISSALDANPTASTDTRLSVFTGTCDALQCYNGADDVSGDDFRTTLTIPVEAGVVYYIAWDNNWLSTGFDFSVALEAADCLSPNTLAVNDFTGITASSAAFDWTAAIGTPANYDVKVGALGFDPVNDAATDFSTATNSLSLSGLSVDNNGTLDVYVRGNCGGSQGTWVGPYRLYLAATSNYTNGFDEAASGRLDGFTVESAWNVLTNAQVNGANPAHQGDGFVFTNALTTGPANAWMFSRALSLQANQEVTLSFFTSIASTNATAMMNLDITFGNAPTIDAQGVPVQSLQISGATFSEQTVSFTPTEDGIYYIGFHQNSPTAATAASLVLDTVSISGPTANVVDVDATEFAVYPNPATNVINVANANNSLLSAINIVDLNGRTVKSMKYDGATQAQINISDLASGVYIMNIASDRGTITKKIVKN</sequence>
<reference evidence="4 5" key="1">
    <citation type="submission" date="2021-07" db="EMBL/GenBank/DDBJ databases">
        <title>Flavobacterium WSW3-B6 sp.nov, isolated from seaweed.</title>
        <authorList>
            <person name="Muhammad N."/>
            <person name="Ho H."/>
            <person name="Lee Y.-J."/>
            <person name="Nguyen T."/>
            <person name="Ho J."/>
            <person name="Kim S.-G."/>
        </authorList>
    </citation>
    <scope>NUCLEOTIDE SEQUENCE [LARGE SCALE GENOMIC DNA]</scope>
    <source>
        <strain evidence="4 5">WSW3-B6</strain>
    </source>
</reference>
<accession>A0ABX8V4E5</accession>
<evidence type="ECO:0000259" key="3">
    <source>
        <dbReference type="Pfam" id="PF18962"/>
    </source>
</evidence>
<evidence type="ECO:0000313" key="4">
    <source>
        <dbReference type="EMBL" id="QYJ67710.1"/>
    </source>
</evidence>
<evidence type="ECO:0000256" key="1">
    <source>
        <dbReference type="ARBA" id="ARBA00022729"/>
    </source>
</evidence>